<evidence type="ECO:0000256" key="9">
    <source>
        <dbReference type="RuleBase" id="RU003640"/>
    </source>
</evidence>
<dbReference type="Gene3D" id="1.20.58.1610">
    <property type="entry name" value="NADH:ubiquinone/plastoquinone oxidoreductase, chain 3"/>
    <property type="match status" value="1"/>
</dbReference>
<sequence>MFYLLMILLILIMLYIMFFLMNFKNLENKEKNSPFECGFDPFSISRVPFSLKFFLIGIIFLVFDVEIVVIIPFPLFSMNKNLIFTVSFITINLLILMGLLYEYKFSMLDWIK</sequence>
<evidence type="ECO:0000256" key="8">
    <source>
        <dbReference type="ARBA" id="ARBA00049551"/>
    </source>
</evidence>
<keyword evidence="9" id="KW-0520">NAD</keyword>
<dbReference type="AlphaFoldDB" id="A0A6M9ZXL0"/>
<feature type="transmembrane region" description="Helical" evidence="9">
    <location>
        <begin position="82"/>
        <end position="103"/>
    </location>
</feature>
<comment type="subcellular location">
    <subcellularLocation>
        <location evidence="1">Membrane</location>
    </subcellularLocation>
    <subcellularLocation>
        <location evidence="9">Mitochondrion membrane</location>
        <topology evidence="9">Multi-pass membrane protein</topology>
    </subcellularLocation>
</comment>
<dbReference type="GeneID" id="76817195"/>
<evidence type="ECO:0000256" key="6">
    <source>
        <dbReference type="ARBA" id="ARBA00022989"/>
    </source>
</evidence>
<evidence type="ECO:0000313" key="10">
    <source>
        <dbReference type="EMBL" id="QKN99275.1"/>
    </source>
</evidence>
<keyword evidence="4 9" id="KW-0813">Transport</keyword>
<keyword evidence="9 10" id="KW-0496">Mitochondrion</keyword>
<dbReference type="GO" id="GO:0008137">
    <property type="term" value="F:NADH dehydrogenase (ubiquinone) activity"/>
    <property type="evidence" value="ECO:0007669"/>
    <property type="project" value="UniProtKB-UniRule"/>
</dbReference>
<dbReference type="PANTHER" id="PTHR11058:SF9">
    <property type="entry name" value="NADH-UBIQUINONE OXIDOREDUCTASE CHAIN 3"/>
    <property type="match status" value="1"/>
</dbReference>
<dbReference type="EMBL" id="MT478096">
    <property type="protein sequence ID" value="QKN99275.1"/>
    <property type="molecule type" value="Genomic_DNA"/>
</dbReference>
<keyword evidence="9" id="KW-0830">Ubiquinone</keyword>
<keyword evidence="9" id="KW-0679">Respiratory chain</keyword>
<comment type="function">
    <text evidence="9">Core subunit of the mitochondrial membrane respiratory chain NADH dehydrogenase (Complex I) which catalyzes electron transfer from NADH through the respiratory chain, using ubiquinone as an electron acceptor. Essential for the catalytic activity of complex I.</text>
</comment>
<proteinExistence type="inferred from homology"/>
<dbReference type="EC" id="7.1.1.2" evidence="9"/>
<evidence type="ECO:0000256" key="1">
    <source>
        <dbReference type="ARBA" id="ARBA00004370"/>
    </source>
</evidence>
<comment type="catalytic activity">
    <reaction evidence="8 9">
        <text>a ubiquinone + NADH + 5 H(+)(in) = a ubiquinol + NAD(+) + 4 H(+)(out)</text>
        <dbReference type="Rhea" id="RHEA:29091"/>
        <dbReference type="Rhea" id="RHEA-COMP:9565"/>
        <dbReference type="Rhea" id="RHEA-COMP:9566"/>
        <dbReference type="ChEBI" id="CHEBI:15378"/>
        <dbReference type="ChEBI" id="CHEBI:16389"/>
        <dbReference type="ChEBI" id="CHEBI:17976"/>
        <dbReference type="ChEBI" id="CHEBI:57540"/>
        <dbReference type="ChEBI" id="CHEBI:57945"/>
        <dbReference type="EC" id="7.1.1.2"/>
    </reaction>
</comment>
<keyword evidence="5 9" id="KW-0812">Transmembrane</keyword>
<evidence type="ECO:0000256" key="2">
    <source>
        <dbReference type="ARBA" id="ARBA00008472"/>
    </source>
</evidence>
<dbReference type="PANTHER" id="PTHR11058">
    <property type="entry name" value="NADH-UBIQUINONE OXIDOREDUCTASE CHAIN 3"/>
    <property type="match status" value="1"/>
</dbReference>
<organism evidence="10">
    <name type="scientific">Dermacentor reticulatus</name>
    <name type="common">Ornate cow tick</name>
    <name type="synonym">Acarus reticulatus</name>
    <dbReference type="NCBI Taxonomy" id="57047"/>
    <lineage>
        <taxon>Eukaryota</taxon>
        <taxon>Metazoa</taxon>
        <taxon>Ecdysozoa</taxon>
        <taxon>Arthropoda</taxon>
        <taxon>Chelicerata</taxon>
        <taxon>Arachnida</taxon>
        <taxon>Acari</taxon>
        <taxon>Parasitiformes</taxon>
        <taxon>Ixodida</taxon>
        <taxon>Ixodoidea</taxon>
        <taxon>Ixodidae</taxon>
        <taxon>Rhipicephalinae</taxon>
        <taxon>Dermacentor</taxon>
    </lineage>
</organism>
<dbReference type="RefSeq" id="YP_010571312.1">
    <property type="nucleotide sequence ID" value="NC_068757.1"/>
</dbReference>
<dbReference type="Pfam" id="PF00507">
    <property type="entry name" value="Oxidored_q4"/>
    <property type="match status" value="1"/>
</dbReference>
<evidence type="ECO:0000256" key="5">
    <source>
        <dbReference type="ARBA" id="ARBA00022692"/>
    </source>
</evidence>
<keyword evidence="6 9" id="KW-1133">Transmembrane helix</keyword>
<geneLocation type="mitochondrion" evidence="10"/>
<evidence type="ECO:0000256" key="3">
    <source>
        <dbReference type="ARBA" id="ARBA00021007"/>
    </source>
</evidence>
<feature type="transmembrane region" description="Helical" evidence="9">
    <location>
        <begin position="6"/>
        <end position="23"/>
    </location>
</feature>
<dbReference type="GO" id="GO:0031966">
    <property type="term" value="C:mitochondrial membrane"/>
    <property type="evidence" value="ECO:0007669"/>
    <property type="project" value="UniProtKB-SubCell"/>
</dbReference>
<evidence type="ECO:0000256" key="7">
    <source>
        <dbReference type="ARBA" id="ARBA00023136"/>
    </source>
</evidence>
<dbReference type="CTD" id="4537"/>
<keyword evidence="9" id="KW-1278">Translocase</keyword>
<protein>
    <recommendedName>
        <fullName evidence="3 9">NADH-ubiquinone oxidoreductase chain 3</fullName>
        <ecNumber evidence="9">7.1.1.2</ecNumber>
    </recommendedName>
</protein>
<keyword evidence="7 9" id="KW-0472">Membrane</keyword>
<keyword evidence="9" id="KW-0249">Electron transport</keyword>
<evidence type="ECO:0000256" key="4">
    <source>
        <dbReference type="ARBA" id="ARBA00022448"/>
    </source>
</evidence>
<name>A0A6M9ZXL0_DERRT</name>
<dbReference type="InterPro" id="IPR000440">
    <property type="entry name" value="NADH_UbQ/plastoQ_OxRdtase_su3"/>
</dbReference>
<comment type="similarity">
    <text evidence="2 9">Belongs to the complex I subunit 3 family.</text>
</comment>
<reference evidence="10" key="1">
    <citation type="journal article" date="2020" name="Mitochondrial DNA Part B Resour">
        <title>Complete mitogenome of the ixodid tick Dermacentor reticulatus (Acari: Ixodida).</title>
        <authorList>
            <person name="Kartashov M.Y."/>
            <person name="Shvalov A.N."/>
            <person name="Tupota N.L."/>
            <person name="Romanenko V.N."/>
            <person name="Moskvitina N.S."/>
            <person name="Ternovoi V.A."/>
            <person name="Loktev V.B."/>
        </authorList>
    </citation>
    <scope>NUCLEOTIDE SEQUENCE</scope>
</reference>
<dbReference type="InterPro" id="IPR038430">
    <property type="entry name" value="NDAH_ubi_oxred_su3_sf"/>
</dbReference>
<feature type="transmembrane region" description="Helical" evidence="9">
    <location>
        <begin position="53"/>
        <end position="76"/>
    </location>
</feature>
<dbReference type="GO" id="GO:0030964">
    <property type="term" value="C:NADH dehydrogenase complex"/>
    <property type="evidence" value="ECO:0007669"/>
    <property type="project" value="TreeGrafter"/>
</dbReference>
<accession>A0A6M9ZXL0</accession>
<gene>
    <name evidence="10" type="primary">ND3</name>
</gene>